<dbReference type="PANTHER" id="PTHR10621:SF0">
    <property type="entry name" value="UV EXCISION REPAIR PROTEIN RAD23"/>
    <property type="match status" value="1"/>
</dbReference>
<protein>
    <recommendedName>
        <fullName evidence="2">Ubiquitin-like domain-containing protein</fullName>
    </recommendedName>
</protein>
<feature type="domain" description="Ubiquitin-like" evidence="2">
    <location>
        <begin position="20"/>
        <end position="100"/>
    </location>
</feature>
<feature type="transmembrane region" description="Helical" evidence="1">
    <location>
        <begin position="6"/>
        <end position="27"/>
    </location>
</feature>
<dbReference type="CDD" id="cd17039">
    <property type="entry name" value="Ubl_ubiquitin_like"/>
    <property type="match status" value="1"/>
</dbReference>
<keyword evidence="4" id="KW-1185">Reference proteome</keyword>
<evidence type="ECO:0000259" key="2">
    <source>
        <dbReference type="PROSITE" id="PS50053"/>
    </source>
</evidence>
<sequence>MNYFGFSLNSVDISAWLITMLIMLMMLPSSTNGFKIYVSLPVEVEDTDTVAILKQKIAEMTKIPPEQQTIRSKDNPNGHLLVEEKKLKEYKISKNSYLYLGMESPLEITVRLNGSLKSVFMKGTDTVKTLKQKIKPIIEKPFGNFIGEIKLRRHTNFGTHEIWGRATLDECGINEDSRIDVT</sequence>
<dbReference type="PANTHER" id="PTHR10621">
    <property type="entry name" value="UV EXCISION REPAIR PROTEIN RAD23"/>
    <property type="match status" value="1"/>
</dbReference>
<dbReference type="PROSITE" id="PS50053">
    <property type="entry name" value="UBIQUITIN_2"/>
    <property type="match status" value="1"/>
</dbReference>
<keyword evidence="1" id="KW-0472">Membrane</keyword>
<dbReference type="EMBL" id="JBICCN010000219">
    <property type="protein sequence ID" value="KAL3085942.1"/>
    <property type="molecule type" value="Genomic_DNA"/>
</dbReference>
<dbReference type="InterPro" id="IPR000626">
    <property type="entry name" value="Ubiquitin-like_dom"/>
</dbReference>
<evidence type="ECO:0000256" key="1">
    <source>
        <dbReference type="SAM" id="Phobius"/>
    </source>
</evidence>
<comment type="caution">
    <text evidence="3">The sequence shown here is derived from an EMBL/GenBank/DDBJ whole genome shotgun (WGS) entry which is preliminary data.</text>
</comment>
<proteinExistence type="predicted"/>
<dbReference type="AlphaFoldDB" id="A0ABD2J1G1"/>
<evidence type="ECO:0000313" key="3">
    <source>
        <dbReference type="EMBL" id="KAL3085942.1"/>
    </source>
</evidence>
<dbReference type="SMART" id="SM00213">
    <property type="entry name" value="UBQ"/>
    <property type="match status" value="2"/>
</dbReference>
<dbReference type="SUPFAM" id="SSF54236">
    <property type="entry name" value="Ubiquitin-like"/>
    <property type="match status" value="2"/>
</dbReference>
<gene>
    <name evidence="3" type="ORF">niasHS_008984</name>
</gene>
<organism evidence="3 4">
    <name type="scientific">Heterodera schachtii</name>
    <name type="common">Sugarbeet cyst nematode worm</name>
    <name type="synonym">Tylenchus schachtii</name>
    <dbReference type="NCBI Taxonomy" id="97005"/>
    <lineage>
        <taxon>Eukaryota</taxon>
        <taxon>Metazoa</taxon>
        <taxon>Ecdysozoa</taxon>
        <taxon>Nematoda</taxon>
        <taxon>Chromadorea</taxon>
        <taxon>Rhabditida</taxon>
        <taxon>Tylenchina</taxon>
        <taxon>Tylenchomorpha</taxon>
        <taxon>Tylenchoidea</taxon>
        <taxon>Heteroderidae</taxon>
        <taxon>Heteroderinae</taxon>
        <taxon>Heterodera</taxon>
    </lineage>
</organism>
<keyword evidence="1" id="KW-0812">Transmembrane</keyword>
<accession>A0ABD2J1G1</accession>
<dbReference type="Proteomes" id="UP001620645">
    <property type="component" value="Unassembled WGS sequence"/>
</dbReference>
<dbReference type="Pfam" id="PF00240">
    <property type="entry name" value="ubiquitin"/>
    <property type="match status" value="1"/>
</dbReference>
<evidence type="ECO:0000313" key="4">
    <source>
        <dbReference type="Proteomes" id="UP001620645"/>
    </source>
</evidence>
<name>A0ABD2J1G1_HETSC</name>
<dbReference type="Gene3D" id="3.10.20.90">
    <property type="entry name" value="Phosphatidylinositol 3-kinase Catalytic Subunit, Chain A, domain 1"/>
    <property type="match status" value="1"/>
</dbReference>
<keyword evidence="1" id="KW-1133">Transmembrane helix</keyword>
<dbReference type="InterPro" id="IPR029071">
    <property type="entry name" value="Ubiquitin-like_domsf"/>
</dbReference>
<reference evidence="3 4" key="1">
    <citation type="submission" date="2024-10" db="EMBL/GenBank/DDBJ databases">
        <authorList>
            <person name="Kim D."/>
        </authorList>
    </citation>
    <scope>NUCLEOTIDE SEQUENCE [LARGE SCALE GENOMIC DNA]</scope>
    <source>
        <strain evidence="3">Taebaek</strain>
    </source>
</reference>